<dbReference type="InterPro" id="IPR025280">
    <property type="entry name" value="SNIPE"/>
</dbReference>
<evidence type="ECO:0000313" key="4">
    <source>
        <dbReference type="Proteomes" id="UP000253562"/>
    </source>
</evidence>
<protein>
    <submittedName>
        <fullName evidence="3">DUF4041 domain-containing protein</fullName>
    </submittedName>
</protein>
<dbReference type="Pfam" id="PF13250">
    <property type="entry name" value="SNIPE"/>
    <property type="match status" value="1"/>
</dbReference>
<feature type="coiled-coil region" evidence="1">
    <location>
        <begin position="37"/>
        <end position="64"/>
    </location>
</feature>
<organism evidence="3 4">
    <name type="scientific">Bremerella cremea</name>
    <dbReference type="NCBI Taxonomy" id="1031537"/>
    <lineage>
        <taxon>Bacteria</taxon>
        <taxon>Pseudomonadati</taxon>
        <taxon>Planctomycetota</taxon>
        <taxon>Planctomycetia</taxon>
        <taxon>Pirellulales</taxon>
        <taxon>Pirellulaceae</taxon>
        <taxon>Bremerella</taxon>
    </lineage>
</organism>
<dbReference type="Proteomes" id="UP000253562">
    <property type="component" value="Unassembled WGS sequence"/>
</dbReference>
<dbReference type="InterPro" id="IPR018306">
    <property type="entry name" value="Phage_T5_Orf172_DNA-bd"/>
</dbReference>
<proteinExistence type="predicted"/>
<gene>
    <name evidence="3" type="ORF">DTL42_13355</name>
</gene>
<keyword evidence="1" id="KW-0175">Coiled coil</keyword>
<accession>A0A368KSK4</accession>
<reference evidence="3 4" key="1">
    <citation type="submission" date="2018-07" db="EMBL/GenBank/DDBJ databases">
        <title>Comparative genomes isolates from brazilian mangrove.</title>
        <authorList>
            <person name="De Araujo J.E."/>
            <person name="Taketani R.G."/>
            <person name="Silva M.C.P."/>
            <person name="Lourenco M.V."/>
            <person name="Oliveira V.M."/>
            <person name="Andreote F.D."/>
        </authorList>
    </citation>
    <scope>NUCLEOTIDE SEQUENCE [LARGE SCALE GENOMIC DNA]</scope>
    <source>
        <strain evidence="3 4">HEX PRIS-MGV</strain>
    </source>
</reference>
<comment type="caution">
    <text evidence="3">The sequence shown here is derived from an EMBL/GenBank/DDBJ whole genome shotgun (WGS) entry which is preliminary data.</text>
</comment>
<evidence type="ECO:0000256" key="1">
    <source>
        <dbReference type="SAM" id="Coils"/>
    </source>
</evidence>
<dbReference type="Pfam" id="PF13455">
    <property type="entry name" value="MUG113"/>
    <property type="match status" value="1"/>
</dbReference>
<sequence>MLSLVLGVLCIILTVVASGLGFILFQDKLKLARYSQIEDAEQHVAKCQQESDELSKSITQYKQQIHQFKKAYAKFVEMLGICKSTAEAKERLEGIEAELGNRKRLLNQELQLIETQLNNHKGVLKGASDAAAIAARIEQLKCQLGESEEDFALDEIGMHKRHYNYDTSAAYKSHMDTVVAKQKEMAKLALELIPPESSAASMTAIICRTQWTVSGSEAEGRKMMKQTVKLLLRAFNGECDAAVAKVKYGNYATIEKRITRAFDQINKLGQSNQIEIQPGYLDVRIAELRLAHELELKKEEEKQVQREIREQMAEEAKAEREIEKARKTAEQEEKVKARALEEARQQLADEHGKHNEKLAMLVAKLETELQEALDRKAKAIARAQLTKSGHVYVLSNIGSFGPHVYKIGMTRRLVPDERVKELGDASVPFLFDIHAMIYSEDAPALERQLHEHFNQRRVNRVNYRKEYFRVELEEIIDAVQQYHGLITFVLHPPAPDYRETLAIEADENKLITANAG</sequence>
<feature type="domain" description="Bacteriophage T5 Orf172 DNA-binding" evidence="2">
    <location>
        <begin position="399"/>
        <end position="482"/>
    </location>
</feature>
<dbReference type="OrthoDB" id="9811665at2"/>
<dbReference type="EMBL" id="QPEX01000025">
    <property type="protein sequence ID" value="RCS48307.1"/>
    <property type="molecule type" value="Genomic_DNA"/>
</dbReference>
<dbReference type="SMART" id="SM00974">
    <property type="entry name" value="T5orf172"/>
    <property type="match status" value="1"/>
</dbReference>
<dbReference type="AlphaFoldDB" id="A0A368KSK4"/>
<feature type="coiled-coil region" evidence="1">
    <location>
        <begin position="290"/>
        <end position="382"/>
    </location>
</feature>
<dbReference type="RefSeq" id="WP_114369236.1">
    <property type="nucleotide sequence ID" value="NZ_QPEX01000025.1"/>
</dbReference>
<evidence type="ECO:0000259" key="2">
    <source>
        <dbReference type="SMART" id="SM00974"/>
    </source>
</evidence>
<name>A0A368KSK4_9BACT</name>
<evidence type="ECO:0000313" key="3">
    <source>
        <dbReference type="EMBL" id="RCS48307.1"/>
    </source>
</evidence>